<organism evidence="4 5">
    <name type="scientific">Arenimonas caeni</name>
    <dbReference type="NCBI Taxonomy" id="2058085"/>
    <lineage>
        <taxon>Bacteria</taxon>
        <taxon>Pseudomonadati</taxon>
        <taxon>Pseudomonadota</taxon>
        <taxon>Gammaproteobacteria</taxon>
        <taxon>Lysobacterales</taxon>
        <taxon>Lysobacteraceae</taxon>
        <taxon>Arenimonas</taxon>
    </lineage>
</organism>
<evidence type="ECO:0000256" key="2">
    <source>
        <dbReference type="ARBA" id="ARBA00022679"/>
    </source>
</evidence>
<dbReference type="Pfam" id="PF13692">
    <property type="entry name" value="Glyco_trans_1_4"/>
    <property type="match status" value="1"/>
</dbReference>
<keyword evidence="1" id="KW-0328">Glycosyltransferase</keyword>
<dbReference type="EMBL" id="PVLF01000002">
    <property type="protein sequence ID" value="PRH83406.1"/>
    <property type="molecule type" value="Genomic_DNA"/>
</dbReference>
<dbReference type="AlphaFoldDB" id="A0A2P6MBS0"/>
<sequence length="417" mass="46626">MSPFEGCVRISNREAVLFISYDGLTDPLGSSQIIPYLESIVRHSSPLRVLSFEKLDRFDSQGAEIGRRLESTGIRWTPLEFTRGGKLSKIIDLIRMYLIAVTLQWRHGYSVIHCRSYQAGQVGWLLKRLFGAKMIFDMRGLWVDERVDGGLWLQRRWVDRMAYRIYKSIEVSLLTTSDHVVALTNQVVPELRRLAPKMTGKVTVIPCCADFGHFAILTPGERAVARKRLGLSPDAFLLSYLGSLGTWYMLDEMLSFFVDAAASRADVNLLVITKDWEESHWERLRALGGEAFASRVRVVSASREEVPALIGCSDVMLSFIRPTYSKIASSPTKLAEAYACGVPSICNRGVGDVDAQTEALEAGVVLDPSDSDDVRCAIERLDNIRAIGGVDLRVRANKSLDLSVAAELYRDVYRSVH</sequence>
<dbReference type="Gene3D" id="3.40.50.2000">
    <property type="entry name" value="Glycogen Phosphorylase B"/>
    <property type="match status" value="2"/>
</dbReference>
<name>A0A2P6MBS0_9GAMM</name>
<dbReference type="Proteomes" id="UP000241736">
    <property type="component" value="Unassembled WGS sequence"/>
</dbReference>
<feature type="domain" description="Glycosyltransferase subfamily 4-like N-terminal" evidence="3">
    <location>
        <begin position="64"/>
        <end position="207"/>
    </location>
</feature>
<keyword evidence="5" id="KW-1185">Reference proteome</keyword>
<dbReference type="PANTHER" id="PTHR12526:SF510">
    <property type="entry name" value="D-INOSITOL 3-PHOSPHATE GLYCOSYLTRANSFERASE"/>
    <property type="match status" value="1"/>
</dbReference>
<evidence type="ECO:0000313" key="4">
    <source>
        <dbReference type="EMBL" id="PRH83406.1"/>
    </source>
</evidence>
<evidence type="ECO:0000313" key="5">
    <source>
        <dbReference type="Proteomes" id="UP000241736"/>
    </source>
</evidence>
<protein>
    <recommendedName>
        <fullName evidence="3">Glycosyltransferase subfamily 4-like N-terminal domain-containing protein</fullName>
    </recommendedName>
</protein>
<keyword evidence="2" id="KW-0808">Transferase</keyword>
<dbReference type="PANTHER" id="PTHR12526">
    <property type="entry name" value="GLYCOSYLTRANSFERASE"/>
    <property type="match status" value="1"/>
</dbReference>
<gene>
    <name evidence="4" type="ORF">C6N40_01790</name>
</gene>
<accession>A0A2P6MBS0</accession>
<dbReference type="Pfam" id="PF13579">
    <property type="entry name" value="Glyco_trans_4_4"/>
    <property type="match status" value="1"/>
</dbReference>
<dbReference type="InterPro" id="IPR028098">
    <property type="entry name" value="Glyco_trans_4-like_N"/>
</dbReference>
<dbReference type="SUPFAM" id="SSF53756">
    <property type="entry name" value="UDP-Glycosyltransferase/glycogen phosphorylase"/>
    <property type="match status" value="1"/>
</dbReference>
<comment type="caution">
    <text evidence="4">The sequence shown here is derived from an EMBL/GenBank/DDBJ whole genome shotgun (WGS) entry which is preliminary data.</text>
</comment>
<proteinExistence type="predicted"/>
<dbReference type="GO" id="GO:0016757">
    <property type="term" value="F:glycosyltransferase activity"/>
    <property type="evidence" value="ECO:0007669"/>
    <property type="project" value="UniProtKB-KW"/>
</dbReference>
<reference evidence="4 5" key="1">
    <citation type="submission" date="2018-03" db="EMBL/GenBank/DDBJ databases">
        <title>Arenimonas caeni sp. nov., isolated from activated sludge.</title>
        <authorList>
            <person name="Liu H."/>
        </authorList>
    </citation>
    <scope>NUCLEOTIDE SEQUENCE [LARGE SCALE GENOMIC DNA]</scope>
    <source>
        <strain evidence="5">z29</strain>
    </source>
</reference>
<evidence type="ECO:0000256" key="1">
    <source>
        <dbReference type="ARBA" id="ARBA00022676"/>
    </source>
</evidence>
<evidence type="ECO:0000259" key="3">
    <source>
        <dbReference type="Pfam" id="PF13579"/>
    </source>
</evidence>